<evidence type="ECO:0000313" key="2">
    <source>
        <dbReference type="Proteomes" id="UP000266861"/>
    </source>
</evidence>
<organism evidence="1 2">
    <name type="scientific">Diversispora epigaea</name>
    <dbReference type="NCBI Taxonomy" id="1348612"/>
    <lineage>
        <taxon>Eukaryota</taxon>
        <taxon>Fungi</taxon>
        <taxon>Fungi incertae sedis</taxon>
        <taxon>Mucoromycota</taxon>
        <taxon>Glomeromycotina</taxon>
        <taxon>Glomeromycetes</taxon>
        <taxon>Diversisporales</taxon>
        <taxon>Diversisporaceae</taxon>
        <taxon>Diversispora</taxon>
    </lineage>
</organism>
<dbReference type="Proteomes" id="UP000266861">
    <property type="component" value="Unassembled WGS sequence"/>
</dbReference>
<dbReference type="STRING" id="1348612.A0A397J6Y8"/>
<sequence>MQIIFERLMSKRKLSLITVTPFVNYNNVKGRRRNEKTDYVYKLTGAFYKQNRNQTVTVTPFVNYNNVKGRRRNEKTDYVYKLTGAFYKQNRNQTVVSLSTPSTYNQSQWAYQPHQLIIEVNRINRADRVNQSIDPINSIRSHRFERFGLTWFDLYFQVNGVQFQLETQVKPNRQQVKLNQTELRRLENTSQTKLDQTVQVDETEWG</sequence>
<proteinExistence type="predicted"/>
<evidence type="ECO:0000313" key="1">
    <source>
        <dbReference type="EMBL" id="RHZ81786.1"/>
    </source>
</evidence>
<comment type="caution">
    <text evidence="1">The sequence shown here is derived from an EMBL/GenBank/DDBJ whole genome shotgun (WGS) entry which is preliminary data.</text>
</comment>
<gene>
    <name evidence="1" type="ORF">Glove_117g602</name>
</gene>
<dbReference type="EMBL" id="PQFF01000109">
    <property type="protein sequence ID" value="RHZ81786.1"/>
    <property type="molecule type" value="Genomic_DNA"/>
</dbReference>
<dbReference type="AlphaFoldDB" id="A0A397J6Y8"/>
<name>A0A397J6Y8_9GLOM</name>
<keyword evidence="2" id="KW-1185">Reference proteome</keyword>
<reference evidence="1 2" key="1">
    <citation type="submission" date="2018-08" db="EMBL/GenBank/DDBJ databases">
        <title>Genome and evolution of the arbuscular mycorrhizal fungus Diversispora epigaea (formerly Glomus versiforme) and its bacterial endosymbionts.</title>
        <authorList>
            <person name="Sun X."/>
            <person name="Fei Z."/>
            <person name="Harrison M."/>
        </authorList>
    </citation>
    <scope>NUCLEOTIDE SEQUENCE [LARGE SCALE GENOMIC DNA]</scope>
    <source>
        <strain evidence="1 2">IT104</strain>
    </source>
</reference>
<protein>
    <submittedName>
        <fullName evidence="1">Uncharacterized protein</fullName>
    </submittedName>
</protein>
<accession>A0A397J6Y8</accession>